<dbReference type="InterPro" id="IPR049739">
    <property type="entry name" value="YraL-like"/>
</dbReference>
<dbReference type="eggNOG" id="COG5566">
    <property type="taxonomic scope" value="Bacteria"/>
</dbReference>
<sequence length="97" mass="11447">MSYIKATDVLPGELLDLIQKYIEGEYIYIPRKECNKRSWGEITKIKKETNARNAEIYEKYKKGVSTKVLSEMYYLSTKSIQRIILKIKREKQQVNAP</sequence>
<organism evidence="2 3">
    <name type="scientific">Clostridium pasteurianum BC1</name>
    <dbReference type="NCBI Taxonomy" id="86416"/>
    <lineage>
        <taxon>Bacteria</taxon>
        <taxon>Bacillati</taxon>
        <taxon>Bacillota</taxon>
        <taxon>Clostridia</taxon>
        <taxon>Eubacteriales</taxon>
        <taxon>Clostridiaceae</taxon>
        <taxon>Clostridium</taxon>
    </lineage>
</organism>
<feature type="domain" description="Mor transcription activator" evidence="1">
    <location>
        <begin position="13"/>
        <end position="94"/>
    </location>
</feature>
<evidence type="ECO:0000313" key="2">
    <source>
        <dbReference type="EMBL" id="AGK99438.1"/>
    </source>
</evidence>
<dbReference type="KEGG" id="cpas:Clopa_4753"/>
<dbReference type="PANTHER" id="PTHR37812">
    <property type="entry name" value="MU-LIKE PROPHAGE FLUMU PROTEIN C"/>
    <property type="match status" value="1"/>
</dbReference>
<dbReference type="OrthoDB" id="9800398at2"/>
<proteinExistence type="predicted"/>
<dbReference type="PATRIC" id="fig|86416.3.peg.4744"/>
<accession>R4KA25</accession>
<dbReference type="InterPro" id="IPR009057">
    <property type="entry name" value="Homeodomain-like_sf"/>
</dbReference>
<name>R4KA25_CLOPA</name>
<dbReference type="Gene3D" id="1.10.10.60">
    <property type="entry name" value="Homeodomain-like"/>
    <property type="match status" value="1"/>
</dbReference>
<dbReference type="PANTHER" id="PTHR37812:SF1">
    <property type="entry name" value="MU-LIKE PROPHAGE FLUMU PROTEIN C"/>
    <property type="match status" value="1"/>
</dbReference>
<dbReference type="HOGENOM" id="CLU_159841_0_0_9"/>
<dbReference type="Pfam" id="PF08765">
    <property type="entry name" value="Mor"/>
    <property type="match status" value="1"/>
</dbReference>
<keyword evidence="3" id="KW-1185">Reference proteome</keyword>
<dbReference type="EMBL" id="CP003261">
    <property type="protein sequence ID" value="AGK99438.1"/>
    <property type="molecule type" value="Genomic_DNA"/>
</dbReference>
<dbReference type="SUPFAM" id="SSF46689">
    <property type="entry name" value="Homeodomain-like"/>
    <property type="match status" value="1"/>
</dbReference>
<protein>
    <submittedName>
        <fullName evidence="2">Mor transcription activator-like protein</fullName>
    </submittedName>
</protein>
<evidence type="ECO:0000313" key="3">
    <source>
        <dbReference type="Proteomes" id="UP000013523"/>
    </source>
</evidence>
<dbReference type="InterPro" id="IPR052411">
    <property type="entry name" value="c-mor_Regulatory_Protein"/>
</dbReference>
<dbReference type="AlphaFoldDB" id="R4KA25"/>
<dbReference type="RefSeq" id="WP_015617707.1">
    <property type="nucleotide sequence ID" value="NC_021182.1"/>
</dbReference>
<dbReference type="STRING" id="86416.Clopa_4753"/>
<dbReference type="NCBIfam" id="NF040785">
    <property type="entry name" value="CD3324_fam"/>
    <property type="match status" value="1"/>
</dbReference>
<evidence type="ECO:0000259" key="1">
    <source>
        <dbReference type="Pfam" id="PF08765"/>
    </source>
</evidence>
<dbReference type="InterPro" id="IPR014875">
    <property type="entry name" value="Mor_transcription_activator"/>
</dbReference>
<dbReference type="Proteomes" id="UP000013523">
    <property type="component" value="Chromosome"/>
</dbReference>
<reference evidence="2 3" key="1">
    <citation type="submission" date="2012-01" db="EMBL/GenBank/DDBJ databases">
        <title>Complete sequence of chromosome of Clostridium pasteurianum BC1.</title>
        <authorList>
            <consortium name="US DOE Joint Genome Institute"/>
            <person name="Lucas S."/>
            <person name="Han J."/>
            <person name="Lapidus A."/>
            <person name="Cheng J.-F."/>
            <person name="Goodwin L."/>
            <person name="Pitluck S."/>
            <person name="Peters L."/>
            <person name="Mikhailova N."/>
            <person name="Teshima H."/>
            <person name="Detter J.C."/>
            <person name="Han C."/>
            <person name="Tapia R."/>
            <person name="Land M."/>
            <person name="Hauser L."/>
            <person name="Kyrpides N."/>
            <person name="Ivanova N."/>
            <person name="Pagani I."/>
            <person name="Dunn J."/>
            <person name="Taghavi S."/>
            <person name="Francis A."/>
            <person name="van der Lelie D."/>
            <person name="Woyke T."/>
        </authorList>
    </citation>
    <scope>NUCLEOTIDE SEQUENCE [LARGE SCALE GENOMIC DNA]</scope>
    <source>
        <strain evidence="2 3">BC1</strain>
    </source>
</reference>
<gene>
    <name evidence="2" type="ORF">Clopa_4753</name>
</gene>